<dbReference type="Proteomes" id="UP001201163">
    <property type="component" value="Unassembled WGS sequence"/>
</dbReference>
<accession>A0AAD4Q913</accession>
<name>A0AAD4Q913_9AGAM</name>
<organism evidence="1 2">
    <name type="scientific">Lactarius akahatsu</name>
    <dbReference type="NCBI Taxonomy" id="416441"/>
    <lineage>
        <taxon>Eukaryota</taxon>
        <taxon>Fungi</taxon>
        <taxon>Dikarya</taxon>
        <taxon>Basidiomycota</taxon>
        <taxon>Agaricomycotina</taxon>
        <taxon>Agaricomycetes</taxon>
        <taxon>Russulales</taxon>
        <taxon>Russulaceae</taxon>
        <taxon>Lactarius</taxon>
    </lineage>
</organism>
<dbReference type="EMBL" id="JAKELL010000045">
    <property type="protein sequence ID" value="KAH8987870.1"/>
    <property type="molecule type" value="Genomic_DNA"/>
</dbReference>
<evidence type="ECO:0000313" key="1">
    <source>
        <dbReference type="EMBL" id="KAH8987870.1"/>
    </source>
</evidence>
<gene>
    <name evidence="1" type="ORF">EDB92DRAFT_1817796</name>
</gene>
<reference evidence="1" key="1">
    <citation type="submission" date="2022-01" db="EMBL/GenBank/DDBJ databases">
        <title>Comparative genomics reveals a dynamic genome evolution in the ectomycorrhizal milk-cap (Lactarius) mushrooms.</title>
        <authorList>
            <consortium name="DOE Joint Genome Institute"/>
            <person name="Lebreton A."/>
            <person name="Tang N."/>
            <person name="Kuo A."/>
            <person name="LaButti K."/>
            <person name="Drula E."/>
            <person name="Barry K."/>
            <person name="Clum A."/>
            <person name="Lipzen A."/>
            <person name="Mousain D."/>
            <person name="Ng V."/>
            <person name="Wang R."/>
            <person name="Wang X."/>
            <person name="Dai Y."/>
            <person name="Henrissat B."/>
            <person name="Grigoriev I.V."/>
            <person name="Guerin-Laguette A."/>
            <person name="Yu F."/>
            <person name="Martin F.M."/>
        </authorList>
    </citation>
    <scope>NUCLEOTIDE SEQUENCE</scope>
    <source>
        <strain evidence="1">QP</strain>
    </source>
</reference>
<protein>
    <submittedName>
        <fullName evidence="1">Uncharacterized protein</fullName>
    </submittedName>
</protein>
<evidence type="ECO:0000313" key="2">
    <source>
        <dbReference type="Proteomes" id="UP001201163"/>
    </source>
</evidence>
<comment type="caution">
    <text evidence="1">The sequence shown here is derived from an EMBL/GenBank/DDBJ whole genome shotgun (WGS) entry which is preliminary data.</text>
</comment>
<dbReference type="AlphaFoldDB" id="A0AAD4Q913"/>
<sequence length="154" mass="17740">MSSPSWNMFDNLPGPSNIAGTLRSGAKAFANDYKAFFALYYTLQKCFEKLQDIKALIDGLSEQRRRKILIAAQSGACHSLGDIELELDRLVDEYHSLSRLYEESSVFQRHVPCTRLQTDIAEFEDQVRDFYRDAWKTTVPGDRSINWRVIVKKV</sequence>
<keyword evidence="2" id="KW-1185">Reference proteome</keyword>
<proteinExistence type="predicted"/>